<evidence type="ECO:0000313" key="1">
    <source>
        <dbReference type="EMBL" id="EGC04012.1"/>
    </source>
</evidence>
<dbReference type="OrthoDB" id="1823445at2"/>
<dbReference type="Proteomes" id="UP000004259">
    <property type="component" value="Unassembled WGS sequence"/>
</dbReference>
<keyword evidence="2" id="KW-1185">Reference proteome</keyword>
<dbReference type="EMBL" id="ADKM02000045">
    <property type="protein sequence ID" value="EGC04012.1"/>
    <property type="molecule type" value="Genomic_DNA"/>
</dbReference>
<proteinExistence type="predicted"/>
<gene>
    <name evidence="1" type="ORF">CUS_5120</name>
</gene>
<accession>E9S9M4</accession>
<evidence type="ECO:0000313" key="2">
    <source>
        <dbReference type="Proteomes" id="UP000004259"/>
    </source>
</evidence>
<dbReference type="eggNOG" id="ENOG50325PF">
    <property type="taxonomic scope" value="Bacteria"/>
</dbReference>
<dbReference type="AlphaFoldDB" id="E9S9M4"/>
<comment type="caution">
    <text evidence="1">The sequence shown here is derived from an EMBL/GenBank/DDBJ whole genome shotgun (WGS) entry which is preliminary data.</text>
</comment>
<sequence length="59" mass="6796">MNKENNVSEYKIGRTTYIVTLVFNPASKEHLTDILQRLINRECEEMLGESGQEPEKQAV</sequence>
<dbReference type="Pfam" id="PF14202">
    <property type="entry name" value="TnpW"/>
    <property type="match status" value="1"/>
</dbReference>
<organism evidence="1 2">
    <name type="scientific">Ruminococcus albus 8</name>
    <dbReference type="NCBI Taxonomy" id="246199"/>
    <lineage>
        <taxon>Bacteria</taxon>
        <taxon>Bacillati</taxon>
        <taxon>Bacillota</taxon>
        <taxon>Clostridia</taxon>
        <taxon>Eubacteriales</taxon>
        <taxon>Oscillospiraceae</taxon>
        <taxon>Ruminococcus</taxon>
    </lineage>
</organism>
<protein>
    <submittedName>
        <fullName evidence="1">Conserved domain protein</fullName>
    </submittedName>
</protein>
<dbReference type="InterPro" id="IPR026990">
    <property type="entry name" value="TnpW"/>
</dbReference>
<name>E9S9M4_RUMAL</name>
<reference evidence="1 2" key="1">
    <citation type="submission" date="2011-02" db="EMBL/GenBank/DDBJ databases">
        <authorList>
            <person name="Nelson K.E."/>
            <person name="Sutton G."/>
            <person name="Torralba M."/>
            <person name="Durkin S."/>
            <person name="Harkins D."/>
            <person name="Montgomery R."/>
            <person name="Ziemer C."/>
            <person name="Klaassens E."/>
            <person name="Ocuiv P."/>
            <person name="Morrison M."/>
        </authorList>
    </citation>
    <scope>NUCLEOTIDE SEQUENCE [LARGE SCALE GENOMIC DNA]</scope>
    <source>
        <strain evidence="1 2">8</strain>
    </source>
</reference>